<feature type="domain" description="RNA polymerase sigma-70 region 2" evidence="5">
    <location>
        <begin position="31"/>
        <end position="96"/>
    </location>
</feature>
<dbReference type="GO" id="GO:0003677">
    <property type="term" value="F:DNA binding"/>
    <property type="evidence" value="ECO:0007669"/>
    <property type="project" value="InterPro"/>
</dbReference>
<dbReference type="InterPro" id="IPR013325">
    <property type="entry name" value="RNA_pol_sigma_r2"/>
</dbReference>
<keyword evidence="3" id="KW-0731">Sigma factor</keyword>
<dbReference type="Gene3D" id="1.10.1740.10">
    <property type="match status" value="1"/>
</dbReference>
<comment type="caution">
    <text evidence="7">The sequence shown here is derived from an EMBL/GenBank/DDBJ whole genome shotgun (WGS) entry which is preliminary data.</text>
</comment>
<dbReference type="Pfam" id="PF04542">
    <property type="entry name" value="Sigma70_r2"/>
    <property type="match status" value="1"/>
</dbReference>
<dbReference type="RefSeq" id="WP_101647716.1">
    <property type="nucleotide sequence ID" value="NZ_PGVE01000040.1"/>
</dbReference>
<dbReference type="InterPro" id="IPR013324">
    <property type="entry name" value="RNA_pol_sigma_r3/r4-like"/>
</dbReference>
<proteinExistence type="inferred from homology"/>
<dbReference type="Proteomes" id="UP000234950">
    <property type="component" value="Unassembled WGS sequence"/>
</dbReference>
<dbReference type="PANTHER" id="PTHR43133:SF51">
    <property type="entry name" value="RNA POLYMERASE SIGMA FACTOR"/>
    <property type="match status" value="1"/>
</dbReference>
<gene>
    <name evidence="7" type="ORF">CVD27_09810</name>
</gene>
<sequence>MKEERKGERTISDTVLIEKVLEGNDHAFRLLVEKYRNDVFRTVFAVLRDQKEAEDAAQEVFIKIYVSLSQYENQGFKTWMTRIAVNHAIDIKRKKASRREDVVDALEQQALGTPKDSVEKEVISQDRRRLVQMKLKEVPENYREVIYGFYIAEKSYQQMAEEQNVQVKTIETKLYRARSWMKKNWKEDDFS</sequence>
<dbReference type="InterPro" id="IPR013249">
    <property type="entry name" value="RNA_pol_sigma70_r4_t2"/>
</dbReference>
<protein>
    <submittedName>
        <fullName evidence="7">RNA polymerase subunit sigma</fullName>
    </submittedName>
</protein>
<name>A0A2N5HJE0_9BACI</name>
<accession>A0A2N5HJE0</accession>
<evidence type="ECO:0000259" key="5">
    <source>
        <dbReference type="Pfam" id="PF04542"/>
    </source>
</evidence>
<dbReference type="SUPFAM" id="SSF88659">
    <property type="entry name" value="Sigma3 and sigma4 domains of RNA polymerase sigma factors"/>
    <property type="match status" value="1"/>
</dbReference>
<dbReference type="PANTHER" id="PTHR43133">
    <property type="entry name" value="RNA POLYMERASE ECF-TYPE SIGMA FACTO"/>
    <property type="match status" value="1"/>
</dbReference>
<dbReference type="InterPro" id="IPR039425">
    <property type="entry name" value="RNA_pol_sigma-70-like"/>
</dbReference>
<dbReference type="SUPFAM" id="SSF88946">
    <property type="entry name" value="Sigma2 domain of RNA polymerase sigma factors"/>
    <property type="match status" value="1"/>
</dbReference>
<dbReference type="Gene3D" id="1.10.10.10">
    <property type="entry name" value="Winged helix-like DNA-binding domain superfamily/Winged helix DNA-binding domain"/>
    <property type="match status" value="1"/>
</dbReference>
<keyword evidence="8" id="KW-1185">Reference proteome</keyword>
<dbReference type="OrthoDB" id="9784984at2"/>
<dbReference type="InterPro" id="IPR007627">
    <property type="entry name" value="RNA_pol_sigma70_r2"/>
</dbReference>
<evidence type="ECO:0000256" key="4">
    <source>
        <dbReference type="ARBA" id="ARBA00023163"/>
    </source>
</evidence>
<evidence type="ECO:0000256" key="2">
    <source>
        <dbReference type="ARBA" id="ARBA00023015"/>
    </source>
</evidence>
<dbReference type="NCBIfam" id="TIGR02937">
    <property type="entry name" value="sigma70-ECF"/>
    <property type="match status" value="1"/>
</dbReference>
<reference evidence="7 8" key="1">
    <citation type="submission" date="2017-11" db="EMBL/GenBank/DDBJ databases">
        <title>Comparitive Functional Genomics of Dry Heat Resistant strains isolated from the Viking Spacecraft.</title>
        <authorList>
            <person name="Seuylemezian A."/>
            <person name="Cooper K."/>
            <person name="Vaishampayan P."/>
        </authorList>
    </citation>
    <scope>NUCLEOTIDE SEQUENCE [LARGE SCALE GENOMIC DNA]</scope>
    <source>
        <strain evidence="7 8">V32-6</strain>
    </source>
</reference>
<evidence type="ECO:0000313" key="8">
    <source>
        <dbReference type="Proteomes" id="UP000234950"/>
    </source>
</evidence>
<dbReference type="InterPro" id="IPR036388">
    <property type="entry name" value="WH-like_DNA-bd_sf"/>
</dbReference>
<feature type="domain" description="RNA polymerase sigma factor 70 region 4 type 2" evidence="6">
    <location>
        <begin position="129"/>
        <end position="180"/>
    </location>
</feature>
<dbReference type="EMBL" id="PGVE01000040">
    <property type="protein sequence ID" value="PLS05647.1"/>
    <property type="molecule type" value="Genomic_DNA"/>
</dbReference>
<dbReference type="Pfam" id="PF08281">
    <property type="entry name" value="Sigma70_r4_2"/>
    <property type="match status" value="1"/>
</dbReference>
<dbReference type="AlphaFoldDB" id="A0A2N5HJE0"/>
<evidence type="ECO:0000313" key="7">
    <source>
        <dbReference type="EMBL" id="PLS05647.1"/>
    </source>
</evidence>
<comment type="similarity">
    <text evidence="1">Belongs to the sigma-70 factor family. ECF subfamily.</text>
</comment>
<organism evidence="7 8">
    <name type="scientific">Neobacillus cucumis</name>
    <dbReference type="NCBI Taxonomy" id="1740721"/>
    <lineage>
        <taxon>Bacteria</taxon>
        <taxon>Bacillati</taxon>
        <taxon>Bacillota</taxon>
        <taxon>Bacilli</taxon>
        <taxon>Bacillales</taxon>
        <taxon>Bacillaceae</taxon>
        <taxon>Neobacillus</taxon>
    </lineage>
</organism>
<dbReference type="InterPro" id="IPR014284">
    <property type="entry name" value="RNA_pol_sigma-70_dom"/>
</dbReference>
<keyword evidence="2" id="KW-0805">Transcription regulation</keyword>
<evidence type="ECO:0000256" key="1">
    <source>
        <dbReference type="ARBA" id="ARBA00010641"/>
    </source>
</evidence>
<dbReference type="GO" id="GO:0006352">
    <property type="term" value="P:DNA-templated transcription initiation"/>
    <property type="evidence" value="ECO:0007669"/>
    <property type="project" value="InterPro"/>
</dbReference>
<evidence type="ECO:0000259" key="6">
    <source>
        <dbReference type="Pfam" id="PF08281"/>
    </source>
</evidence>
<keyword evidence="4" id="KW-0804">Transcription</keyword>
<evidence type="ECO:0000256" key="3">
    <source>
        <dbReference type="ARBA" id="ARBA00023082"/>
    </source>
</evidence>
<dbReference type="GO" id="GO:0016987">
    <property type="term" value="F:sigma factor activity"/>
    <property type="evidence" value="ECO:0007669"/>
    <property type="project" value="UniProtKB-KW"/>
</dbReference>